<gene>
    <name evidence="1" type="ORF">PEVE_00013312</name>
</gene>
<keyword evidence="2" id="KW-1185">Reference proteome</keyword>
<name>A0ABN8RPF2_9CNID</name>
<evidence type="ECO:0000313" key="2">
    <source>
        <dbReference type="Proteomes" id="UP001159427"/>
    </source>
</evidence>
<dbReference type="Proteomes" id="UP001159427">
    <property type="component" value="Unassembled WGS sequence"/>
</dbReference>
<sequence length="143" mass="16304">TSFYSKIRQEAIGRGISGLPLDGILKYLADIAYVHKGNVEKHIRSGSLQQWAKDKFCHKDSSGAQSQAKPKSQTTLTQCVTESAKRNYTRLFNTVFSLVMAEKPFADFPFAIKMQKREMAWNFCQAMIMNILVPYLSTCWQKL</sequence>
<feature type="non-terminal residue" evidence="1">
    <location>
        <position position="1"/>
    </location>
</feature>
<comment type="caution">
    <text evidence="1">The sequence shown here is derived from an EMBL/GenBank/DDBJ whole genome shotgun (WGS) entry which is preliminary data.</text>
</comment>
<organism evidence="1 2">
    <name type="scientific">Porites evermanni</name>
    <dbReference type="NCBI Taxonomy" id="104178"/>
    <lineage>
        <taxon>Eukaryota</taxon>
        <taxon>Metazoa</taxon>
        <taxon>Cnidaria</taxon>
        <taxon>Anthozoa</taxon>
        <taxon>Hexacorallia</taxon>
        <taxon>Scleractinia</taxon>
        <taxon>Fungiina</taxon>
        <taxon>Poritidae</taxon>
        <taxon>Porites</taxon>
    </lineage>
</organism>
<protein>
    <submittedName>
        <fullName evidence="1">Uncharacterized protein</fullName>
    </submittedName>
</protein>
<reference evidence="1 2" key="1">
    <citation type="submission" date="2022-05" db="EMBL/GenBank/DDBJ databases">
        <authorList>
            <consortium name="Genoscope - CEA"/>
            <person name="William W."/>
        </authorList>
    </citation>
    <scope>NUCLEOTIDE SEQUENCE [LARGE SCALE GENOMIC DNA]</scope>
</reference>
<proteinExistence type="predicted"/>
<evidence type="ECO:0000313" key="1">
    <source>
        <dbReference type="EMBL" id="CAH3181208.1"/>
    </source>
</evidence>
<dbReference type="EMBL" id="CALNXI010001997">
    <property type="protein sequence ID" value="CAH3181208.1"/>
    <property type="molecule type" value="Genomic_DNA"/>
</dbReference>
<accession>A0ABN8RPF2</accession>